<proteinExistence type="predicted"/>
<organism evidence="8">
    <name type="scientific">Solanum chilense</name>
    <name type="common">Tomato</name>
    <name type="synonym">Lycopersicon chilense</name>
    <dbReference type="NCBI Taxonomy" id="4083"/>
    <lineage>
        <taxon>Eukaryota</taxon>
        <taxon>Viridiplantae</taxon>
        <taxon>Streptophyta</taxon>
        <taxon>Embryophyta</taxon>
        <taxon>Tracheophyta</taxon>
        <taxon>Spermatophyta</taxon>
        <taxon>Magnoliopsida</taxon>
        <taxon>eudicotyledons</taxon>
        <taxon>Gunneridae</taxon>
        <taxon>Pentapetalae</taxon>
        <taxon>asterids</taxon>
        <taxon>lamiids</taxon>
        <taxon>Solanales</taxon>
        <taxon>Solanaceae</taxon>
        <taxon>Solanoideae</taxon>
        <taxon>Solaneae</taxon>
        <taxon>Solanum</taxon>
        <taxon>Solanum subgen. Lycopersicon</taxon>
    </lineage>
</organism>
<protein>
    <submittedName>
        <fullName evidence="8">Uncharacterized protein</fullName>
    </submittedName>
</protein>
<dbReference type="Pfam" id="PF23299">
    <property type="entry name" value="DUF7081"/>
    <property type="match status" value="1"/>
</dbReference>
<evidence type="ECO:0000256" key="2">
    <source>
        <dbReference type="ARBA" id="ARBA00022723"/>
    </source>
</evidence>
<feature type="non-terminal residue" evidence="8">
    <location>
        <position position="1"/>
    </location>
</feature>
<dbReference type="PANTHER" id="PTHR33345">
    <property type="entry name" value="ADAPTER PROTEIN, PUTATIVE-RELATED"/>
    <property type="match status" value="1"/>
</dbReference>
<evidence type="ECO:0000259" key="7">
    <source>
        <dbReference type="Pfam" id="PF23299"/>
    </source>
</evidence>
<dbReference type="Pfam" id="PF07227">
    <property type="entry name" value="PHD_Oberon"/>
    <property type="match status" value="1"/>
</dbReference>
<dbReference type="InterPro" id="IPR055508">
    <property type="entry name" value="DUF7081"/>
</dbReference>
<name>A0A6N2ARU7_SOLCI</name>
<sequence length="130" mass="14953">NSFRSNISFEKYLQSEYPYMDMNKFFASFSWMIPSMKSPSSKGIVWDICCSEPGFFRDCAIRGYMTGKVGGSINLDAQYLCRYCDSRMDLVAHALMLINTYTFVSSFDDIEKILNVGIRILRGSQKEVEK</sequence>
<feature type="domain" description="Oberon-like PHD finger" evidence="6">
    <location>
        <begin position="57"/>
        <end position="118"/>
    </location>
</feature>
<dbReference type="PANTHER" id="PTHR33345:SF2">
    <property type="entry name" value="OBERON-LIKE PHD FINGER DOMAIN-CONTAINING PROTEIN"/>
    <property type="match status" value="1"/>
</dbReference>
<feature type="non-terminal residue" evidence="8">
    <location>
        <position position="130"/>
    </location>
</feature>
<gene>
    <name evidence="8" type="ORF">EJD97_025255</name>
</gene>
<dbReference type="GO" id="GO:0008270">
    <property type="term" value="F:zinc ion binding"/>
    <property type="evidence" value="ECO:0007669"/>
    <property type="project" value="UniProtKB-KW"/>
</dbReference>
<keyword evidence="4" id="KW-0862">Zinc</keyword>
<evidence type="ECO:0000256" key="3">
    <source>
        <dbReference type="ARBA" id="ARBA00022771"/>
    </source>
</evidence>
<dbReference type="EMBL" id="RXGB01009437">
    <property type="protein sequence ID" value="TMW84410.1"/>
    <property type="molecule type" value="Genomic_DNA"/>
</dbReference>
<dbReference type="AlphaFoldDB" id="A0A6N2ARU7"/>
<evidence type="ECO:0000313" key="8">
    <source>
        <dbReference type="EMBL" id="TMW84410.1"/>
    </source>
</evidence>
<keyword evidence="3" id="KW-0863">Zinc-finger</keyword>
<keyword evidence="5" id="KW-0539">Nucleus</keyword>
<keyword evidence="2" id="KW-0479">Metal-binding</keyword>
<evidence type="ECO:0000256" key="5">
    <source>
        <dbReference type="ARBA" id="ARBA00023242"/>
    </source>
</evidence>
<feature type="domain" description="DUF7081" evidence="7">
    <location>
        <begin position="2"/>
        <end position="35"/>
    </location>
</feature>
<dbReference type="GO" id="GO:0005634">
    <property type="term" value="C:nucleus"/>
    <property type="evidence" value="ECO:0007669"/>
    <property type="project" value="UniProtKB-SubCell"/>
</dbReference>
<reference evidence="8" key="1">
    <citation type="submission" date="2019-05" db="EMBL/GenBank/DDBJ databases">
        <title>The de novo reference genome and transcriptome assemblies of the wild tomato species Solanum chilense.</title>
        <authorList>
            <person name="Stam R."/>
            <person name="Nosenko T."/>
            <person name="Hoerger A.C."/>
            <person name="Stephan W."/>
            <person name="Seidel M.A."/>
            <person name="Kuhn J.M.M."/>
            <person name="Haberer G."/>
            <person name="Tellier A."/>
        </authorList>
    </citation>
    <scope>NUCLEOTIDE SEQUENCE</scope>
    <source>
        <tissue evidence="8">Mature leaves</tissue>
    </source>
</reference>
<comment type="subcellular location">
    <subcellularLocation>
        <location evidence="1">Nucleus</location>
    </subcellularLocation>
</comment>
<evidence type="ECO:0000259" key="6">
    <source>
        <dbReference type="Pfam" id="PF07227"/>
    </source>
</evidence>
<evidence type="ECO:0000256" key="1">
    <source>
        <dbReference type="ARBA" id="ARBA00004123"/>
    </source>
</evidence>
<evidence type="ECO:0000256" key="4">
    <source>
        <dbReference type="ARBA" id="ARBA00022833"/>
    </source>
</evidence>
<dbReference type="InterPro" id="IPR032881">
    <property type="entry name" value="Oberon-like_PHD"/>
</dbReference>
<accession>A0A6N2ARU7</accession>
<comment type="caution">
    <text evidence="8">The sequence shown here is derived from an EMBL/GenBank/DDBJ whole genome shotgun (WGS) entry which is preliminary data.</text>
</comment>